<organism evidence="1 2">
    <name type="scientific">Echinicola strongylocentroti</name>
    <dbReference type="NCBI Taxonomy" id="1795355"/>
    <lineage>
        <taxon>Bacteria</taxon>
        <taxon>Pseudomonadati</taxon>
        <taxon>Bacteroidota</taxon>
        <taxon>Cytophagia</taxon>
        <taxon>Cytophagales</taxon>
        <taxon>Cyclobacteriaceae</taxon>
        <taxon>Echinicola</taxon>
    </lineage>
</organism>
<evidence type="ECO:0000313" key="2">
    <source>
        <dbReference type="Proteomes" id="UP000248688"/>
    </source>
</evidence>
<keyword evidence="2" id="KW-1185">Reference proteome</keyword>
<dbReference type="RefSeq" id="WP_112782387.1">
    <property type="nucleotide sequence ID" value="NZ_CP030041.1"/>
</dbReference>
<dbReference type="Proteomes" id="UP000248688">
    <property type="component" value="Chromosome"/>
</dbReference>
<dbReference type="Pfam" id="PF14367">
    <property type="entry name" value="DUF4411"/>
    <property type="match status" value="1"/>
</dbReference>
<dbReference type="EMBL" id="CP030041">
    <property type="protein sequence ID" value="AWW28966.1"/>
    <property type="molecule type" value="Genomic_DNA"/>
</dbReference>
<dbReference type="AlphaFoldDB" id="A0A2Z4IEA1"/>
<proteinExistence type="predicted"/>
<dbReference type="OrthoDB" id="3231195at2"/>
<gene>
    <name evidence="1" type="ORF">DN752_01795</name>
</gene>
<dbReference type="InterPro" id="IPR016541">
    <property type="entry name" value="UCP008505"/>
</dbReference>
<evidence type="ECO:0000313" key="1">
    <source>
        <dbReference type="EMBL" id="AWW28966.1"/>
    </source>
</evidence>
<reference evidence="1 2" key="1">
    <citation type="submission" date="2018-06" db="EMBL/GenBank/DDBJ databases">
        <title>Echinicola strongylocentroti sp. nov., isolated from a sea urchin Strongylocentrotus intermedius.</title>
        <authorList>
            <person name="Bae S.S."/>
        </authorList>
    </citation>
    <scope>NUCLEOTIDE SEQUENCE [LARGE SCALE GENOMIC DNA]</scope>
    <source>
        <strain evidence="1 2">MEBiC08714</strain>
    </source>
</reference>
<dbReference type="KEGG" id="est:DN752_01795"/>
<accession>A0A2Z4IEA1</accession>
<name>A0A2Z4IEA1_9BACT</name>
<sequence>MSKFIVDSNFFIQAHRAIYPIDVVHSFWLKVKKLADSGTIISIDKVKLEIFDNSAHEDELKDWCQNNLSDSFFYNTDSVLQNYIAIVNWASSSNYTDRAKQEFLETDLADPWLVAYAMSTGDTIVTYEKSEPNIKRRIKIPEVCKGFNVRNVNTIEMLRELNESF</sequence>
<dbReference type="PIRSF" id="PIRSF008505">
    <property type="entry name" value="UCP008505"/>
    <property type="match status" value="1"/>
</dbReference>
<protein>
    <submittedName>
        <fullName evidence="1">DUF4411 domain-containing protein</fullName>
    </submittedName>
</protein>